<dbReference type="AlphaFoldDB" id="A0A834FYR2"/>
<feature type="domain" description="F-box" evidence="1">
    <location>
        <begin position="65"/>
        <end position="112"/>
    </location>
</feature>
<dbReference type="Gene3D" id="3.80.10.10">
    <property type="entry name" value="Ribonuclease Inhibitor"/>
    <property type="match status" value="1"/>
</dbReference>
<dbReference type="InterPro" id="IPR053772">
    <property type="entry name" value="At1g61320/At1g61330-like"/>
</dbReference>
<protein>
    <recommendedName>
        <fullName evidence="1">F-box domain-containing protein</fullName>
    </recommendedName>
</protein>
<proteinExistence type="predicted"/>
<dbReference type="InterPro" id="IPR032675">
    <property type="entry name" value="LRR_dom_sf"/>
</dbReference>
<accession>A0A834FYR2</accession>
<dbReference type="PROSITE" id="PS50181">
    <property type="entry name" value="FBOX"/>
    <property type="match status" value="1"/>
</dbReference>
<organism evidence="2 3">
    <name type="scientific">Rhododendron simsii</name>
    <name type="common">Sims's rhododendron</name>
    <dbReference type="NCBI Taxonomy" id="118357"/>
    <lineage>
        <taxon>Eukaryota</taxon>
        <taxon>Viridiplantae</taxon>
        <taxon>Streptophyta</taxon>
        <taxon>Embryophyta</taxon>
        <taxon>Tracheophyta</taxon>
        <taxon>Spermatophyta</taxon>
        <taxon>Magnoliopsida</taxon>
        <taxon>eudicotyledons</taxon>
        <taxon>Gunneridae</taxon>
        <taxon>Pentapetalae</taxon>
        <taxon>asterids</taxon>
        <taxon>Ericales</taxon>
        <taxon>Ericaceae</taxon>
        <taxon>Ericoideae</taxon>
        <taxon>Rhodoreae</taxon>
        <taxon>Rhododendron</taxon>
    </lineage>
</organism>
<dbReference type="Pfam" id="PF00646">
    <property type="entry name" value="F-box"/>
    <property type="match status" value="1"/>
</dbReference>
<gene>
    <name evidence="2" type="ORF">RHSIM_RhsimUnG0214200</name>
</gene>
<dbReference type="InterPro" id="IPR001810">
    <property type="entry name" value="F-box_dom"/>
</dbReference>
<sequence>MFRPVAAAVVLDTVAVVVQLMLMTANARFPMATVFPSTVDVVPQTEQKKMKACVNRSCARTQKEDTEIGELPDEILVLILSRLTVNEAARTSVLSRRWEHLWKYSTSSFDLRAPEVGFGWEGGSGSHLSRFSGKSNYANWVNRVLGSHRGQTLDEFRVFFKLGKNYEEMISSWINFAIKKQVRVLELDLGFGRDNHHFTFPSLSHLGFSSFKNLSALYLSRIDITDQVIADILSNCPLLEELSVRYCSTLVDVQVNTGPNSVLSLKHFEIFRCGPIKSIEISAVNLISFKFIGAMISLSIKNAPNLAQLEIGGDYCYGLISDLGGLLLVHPCQLERLVLDLNCMTPVDAMKVFLRGFVQFCRVKYLELRVRLREQDEHSILFLTVMIEACPYLQIFRLEVTNYAMRRFLYEERSKDLPDLWRRISQRKPTMEDIRCFRAMDSNFPLPSRHHHNQNFLYQCLETVELVGFSGHPAELELAIYLLENAVWRLQRITIDPHLQHFASGFMLAEKVQAARESAKQLETKLPLTAKLVIL</sequence>
<evidence type="ECO:0000259" key="1">
    <source>
        <dbReference type="PROSITE" id="PS50181"/>
    </source>
</evidence>
<dbReference type="OrthoDB" id="613853at2759"/>
<reference evidence="2" key="1">
    <citation type="submission" date="2019-11" db="EMBL/GenBank/DDBJ databases">
        <authorList>
            <person name="Liu Y."/>
            <person name="Hou J."/>
            <person name="Li T.-Q."/>
            <person name="Guan C.-H."/>
            <person name="Wu X."/>
            <person name="Wu H.-Z."/>
            <person name="Ling F."/>
            <person name="Zhang R."/>
            <person name="Shi X.-G."/>
            <person name="Ren J.-P."/>
            <person name="Chen E.-F."/>
            <person name="Sun J.-M."/>
        </authorList>
    </citation>
    <scope>NUCLEOTIDE SEQUENCE</scope>
    <source>
        <strain evidence="2">Adult_tree_wgs_1</strain>
        <tissue evidence="2">Leaves</tissue>
    </source>
</reference>
<name>A0A834FYR2_RHOSS</name>
<dbReference type="Gene3D" id="1.20.1280.50">
    <property type="match status" value="1"/>
</dbReference>
<dbReference type="SMART" id="SM00256">
    <property type="entry name" value="FBOX"/>
    <property type="match status" value="1"/>
</dbReference>
<keyword evidence="3" id="KW-1185">Reference proteome</keyword>
<dbReference type="SUPFAM" id="SSF81383">
    <property type="entry name" value="F-box domain"/>
    <property type="match status" value="1"/>
</dbReference>
<dbReference type="PANTHER" id="PTHR34145:SF68">
    <property type="entry name" value="FBD DOMAIN-CONTAINING PROTEIN"/>
    <property type="match status" value="1"/>
</dbReference>
<dbReference type="InterPro" id="IPR036047">
    <property type="entry name" value="F-box-like_dom_sf"/>
</dbReference>
<comment type="caution">
    <text evidence="2">The sequence shown here is derived from an EMBL/GenBank/DDBJ whole genome shotgun (WGS) entry which is preliminary data.</text>
</comment>
<dbReference type="Pfam" id="PF23622">
    <property type="entry name" value="LRR_At1g61320_AtMIF1"/>
    <property type="match status" value="1"/>
</dbReference>
<evidence type="ECO:0000313" key="2">
    <source>
        <dbReference type="EMBL" id="KAF7112585.1"/>
    </source>
</evidence>
<evidence type="ECO:0000313" key="3">
    <source>
        <dbReference type="Proteomes" id="UP000626092"/>
    </source>
</evidence>
<dbReference type="EMBL" id="WJXA01000464">
    <property type="protein sequence ID" value="KAF7112585.1"/>
    <property type="molecule type" value="Genomic_DNA"/>
</dbReference>
<dbReference type="SUPFAM" id="SSF52047">
    <property type="entry name" value="RNI-like"/>
    <property type="match status" value="1"/>
</dbReference>
<dbReference type="InterPro" id="IPR053781">
    <property type="entry name" value="F-box_AtFBL13-like"/>
</dbReference>
<dbReference type="InterPro" id="IPR055357">
    <property type="entry name" value="LRR_At1g61320_AtMIF1"/>
</dbReference>
<dbReference type="Proteomes" id="UP000626092">
    <property type="component" value="Unassembled WGS sequence"/>
</dbReference>
<dbReference type="CDD" id="cd22160">
    <property type="entry name" value="F-box_AtFBL13-like"/>
    <property type="match status" value="1"/>
</dbReference>
<dbReference type="InterPro" id="IPR006566">
    <property type="entry name" value="FBD"/>
</dbReference>
<dbReference type="PANTHER" id="PTHR34145">
    <property type="entry name" value="OS02G0105600 PROTEIN"/>
    <property type="match status" value="1"/>
</dbReference>
<dbReference type="Pfam" id="PF08387">
    <property type="entry name" value="FBD"/>
    <property type="match status" value="1"/>
</dbReference>